<sequence>MKLEGCCRAIGCFTFPGFLLSSVPGLSWLSIDGDGDCTGLLRQSALEELTNLTRTESPRRRDRNESNHVSTSGGRRRGGRRAAQGRSAAVRE</sequence>
<dbReference type="AlphaFoldDB" id="A0A2Z7BPC6"/>
<dbReference type="EMBL" id="KV003920">
    <property type="protein sequence ID" value="KZV36166.1"/>
    <property type="molecule type" value="Genomic_DNA"/>
</dbReference>
<feature type="compositionally biased region" description="Basic and acidic residues" evidence="1">
    <location>
        <begin position="56"/>
        <end position="66"/>
    </location>
</feature>
<protein>
    <submittedName>
        <fullName evidence="2">Histone superfamily protein</fullName>
    </submittedName>
</protein>
<dbReference type="Proteomes" id="UP000250235">
    <property type="component" value="Unassembled WGS sequence"/>
</dbReference>
<evidence type="ECO:0000313" key="2">
    <source>
        <dbReference type="EMBL" id="KZV36166.1"/>
    </source>
</evidence>
<gene>
    <name evidence="2" type="ORF">F511_22834</name>
</gene>
<feature type="region of interest" description="Disordered" evidence="1">
    <location>
        <begin position="51"/>
        <end position="92"/>
    </location>
</feature>
<reference evidence="2 3" key="1">
    <citation type="journal article" date="2015" name="Proc. Natl. Acad. Sci. U.S.A.">
        <title>The resurrection genome of Boea hygrometrica: A blueprint for survival of dehydration.</title>
        <authorList>
            <person name="Xiao L."/>
            <person name="Yang G."/>
            <person name="Zhang L."/>
            <person name="Yang X."/>
            <person name="Zhao S."/>
            <person name="Ji Z."/>
            <person name="Zhou Q."/>
            <person name="Hu M."/>
            <person name="Wang Y."/>
            <person name="Chen M."/>
            <person name="Xu Y."/>
            <person name="Jin H."/>
            <person name="Xiao X."/>
            <person name="Hu G."/>
            <person name="Bao F."/>
            <person name="Hu Y."/>
            <person name="Wan P."/>
            <person name="Li L."/>
            <person name="Deng X."/>
            <person name="Kuang T."/>
            <person name="Xiang C."/>
            <person name="Zhu J.K."/>
            <person name="Oliver M.J."/>
            <person name="He Y."/>
        </authorList>
    </citation>
    <scope>NUCLEOTIDE SEQUENCE [LARGE SCALE GENOMIC DNA]</scope>
    <source>
        <strain evidence="3">cv. XS01</strain>
    </source>
</reference>
<feature type="compositionally biased region" description="Low complexity" evidence="1">
    <location>
        <begin position="81"/>
        <end position="92"/>
    </location>
</feature>
<organism evidence="2 3">
    <name type="scientific">Dorcoceras hygrometricum</name>
    <dbReference type="NCBI Taxonomy" id="472368"/>
    <lineage>
        <taxon>Eukaryota</taxon>
        <taxon>Viridiplantae</taxon>
        <taxon>Streptophyta</taxon>
        <taxon>Embryophyta</taxon>
        <taxon>Tracheophyta</taxon>
        <taxon>Spermatophyta</taxon>
        <taxon>Magnoliopsida</taxon>
        <taxon>eudicotyledons</taxon>
        <taxon>Gunneridae</taxon>
        <taxon>Pentapetalae</taxon>
        <taxon>asterids</taxon>
        <taxon>lamiids</taxon>
        <taxon>Lamiales</taxon>
        <taxon>Gesneriaceae</taxon>
        <taxon>Didymocarpoideae</taxon>
        <taxon>Trichosporeae</taxon>
        <taxon>Loxocarpinae</taxon>
        <taxon>Dorcoceras</taxon>
    </lineage>
</organism>
<name>A0A2Z7BPC6_9LAMI</name>
<proteinExistence type="predicted"/>
<evidence type="ECO:0000313" key="3">
    <source>
        <dbReference type="Proteomes" id="UP000250235"/>
    </source>
</evidence>
<accession>A0A2Z7BPC6</accession>
<evidence type="ECO:0000256" key="1">
    <source>
        <dbReference type="SAM" id="MobiDB-lite"/>
    </source>
</evidence>
<keyword evidence="3" id="KW-1185">Reference proteome</keyword>